<name>A0A1H0ZUG9_9FLAO</name>
<feature type="coiled-coil region" evidence="1">
    <location>
        <begin position="7"/>
        <end position="34"/>
    </location>
</feature>
<reference evidence="3" key="1">
    <citation type="submission" date="2016-10" db="EMBL/GenBank/DDBJ databases">
        <authorList>
            <person name="Varghese N."/>
            <person name="Submissions S."/>
        </authorList>
    </citation>
    <scope>NUCLEOTIDE SEQUENCE [LARGE SCALE GENOMIC DNA]</scope>
    <source>
        <strain evidence="3">DSM 17072</strain>
    </source>
</reference>
<protein>
    <submittedName>
        <fullName evidence="2">Uncharacterized protein</fullName>
    </submittedName>
</protein>
<keyword evidence="3" id="KW-1185">Reference proteome</keyword>
<gene>
    <name evidence="2" type="ORF">SAMN05421664_1079</name>
</gene>
<sequence length="67" mass="7799">MKTYLAVLKKNINIKDLEKELKKKNIKLAAHYKTIEVVKLESESSVSAKDFHDYFISVEEDKDNLTI</sequence>
<dbReference type="STRING" id="311333.SAMN05421664_1079"/>
<proteinExistence type="predicted"/>
<evidence type="ECO:0000256" key="1">
    <source>
        <dbReference type="SAM" id="Coils"/>
    </source>
</evidence>
<dbReference type="Proteomes" id="UP000199627">
    <property type="component" value="Unassembled WGS sequence"/>
</dbReference>
<evidence type="ECO:0000313" key="3">
    <source>
        <dbReference type="Proteomes" id="UP000199627"/>
    </source>
</evidence>
<accession>A0A1H0ZUG9</accession>
<dbReference type="RefSeq" id="WP_089754418.1">
    <property type="nucleotide sequence ID" value="NZ_FNKL01000002.1"/>
</dbReference>
<organism evidence="2 3">
    <name type="scientific">Chryseobacterium soldanellicola</name>
    <dbReference type="NCBI Taxonomy" id="311333"/>
    <lineage>
        <taxon>Bacteria</taxon>
        <taxon>Pseudomonadati</taxon>
        <taxon>Bacteroidota</taxon>
        <taxon>Flavobacteriia</taxon>
        <taxon>Flavobacteriales</taxon>
        <taxon>Weeksellaceae</taxon>
        <taxon>Chryseobacterium group</taxon>
        <taxon>Chryseobacterium</taxon>
    </lineage>
</organism>
<evidence type="ECO:0000313" key="2">
    <source>
        <dbReference type="EMBL" id="SDQ30891.1"/>
    </source>
</evidence>
<keyword evidence="1" id="KW-0175">Coiled coil</keyword>
<dbReference type="EMBL" id="FNKL01000002">
    <property type="protein sequence ID" value="SDQ30891.1"/>
    <property type="molecule type" value="Genomic_DNA"/>
</dbReference>
<dbReference type="AlphaFoldDB" id="A0A1H0ZUG9"/>